<proteinExistence type="predicted"/>
<gene>
    <name evidence="2" type="ordered locus">KNP414_06771</name>
</gene>
<dbReference type="Pfam" id="PF00570">
    <property type="entry name" value="HRDC"/>
    <property type="match status" value="1"/>
</dbReference>
<name>F8FCH1_PAEMK</name>
<dbReference type="PROSITE" id="PS50967">
    <property type="entry name" value="HRDC"/>
    <property type="match status" value="1"/>
</dbReference>
<protein>
    <submittedName>
        <fullName evidence="2">HRDC domain protein</fullName>
    </submittedName>
</protein>
<dbReference type="Gene3D" id="1.10.150.80">
    <property type="entry name" value="HRDC domain"/>
    <property type="match status" value="1"/>
</dbReference>
<dbReference type="InterPro" id="IPR044876">
    <property type="entry name" value="HRDC_dom_sf"/>
</dbReference>
<dbReference type="AlphaFoldDB" id="F8FCH1"/>
<dbReference type="SUPFAM" id="SSF47819">
    <property type="entry name" value="HRDC-like"/>
    <property type="match status" value="1"/>
</dbReference>
<dbReference type="GO" id="GO:0003676">
    <property type="term" value="F:nucleic acid binding"/>
    <property type="evidence" value="ECO:0007669"/>
    <property type="project" value="InterPro"/>
</dbReference>
<dbReference type="PATRIC" id="fig|1036673.3.peg.6319"/>
<sequence length="336" mass="38567">MNLMFLNSMEKTTAEGEVFTAQVSIGESEGSWIVMWNESPDEGLGAAETWYEGSEWSGMMKAFREHVFAKQCEGYTPLLEMQVSEMDGLDGRMAYMQPLHFYSERHAQEELYEALRQWRFKQASQEGKAPFIVATNRLLKMISAFVPQTEEELLQLPGFGKTKAASYSEAILALTAGRERLGSFPLTWVESSVDPAELNAWLLGEKERKLKAEADKQEVKRRLLEAAQRGAKLDEVQEETKMQRRNLLLWLEELDRDGYDLEAFIEAMLEEVEEARIAAAWQAFEQQGDRYLKPILQAVFTSEELSAKDSDRAYEWLRLLRMKYRKANAVRQSAAS</sequence>
<feature type="domain" description="HRDC" evidence="1">
    <location>
        <begin position="105"/>
        <end position="185"/>
    </location>
</feature>
<reference evidence="2 3" key="2">
    <citation type="journal article" date="2013" name="Genome Announc.">
        <title>Genome Sequence of Growth-Improving Paenibacillus mucilaginosus Strain KNP414.</title>
        <authorList>
            <person name="Lu J.J."/>
            <person name="Wang J.F."/>
            <person name="Hu X.F."/>
        </authorList>
    </citation>
    <scope>NUCLEOTIDE SEQUENCE [LARGE SCALE GENOMIC DNA]</scope>
    <source>
        <strain evidence="2 3">KNP414</strain>
    </source>
</reference>
<dbReference type="Proteomes" id="UP000006620">
    <property type="component" value="Chromosome"/>
</dbReference>
<dbReference type="InterPro" id="IPR002121">
    <property type="entry name" value="HRDC_dom"/>
</dbReference>
<reference evidence="3" key="1">
    <citation type="submission" date="2011-06" db="EMBL/GenBank/DDBJ databases">
        <title>Complete genome sequence of Paenibacillus mucilaginosus KNP414.</title>
        <authorList>
            <person name="Wang J."/>
            <person name="Hu S."/>
            <person name="Hu X."/>
            <person name="Zhang B."/>
            <person name="Dong D."/>
            <person name="Zhang S."/>
            <person name="Zhao K."/>
            <person name="Wu D."/>
        </authorList>
    </citation>
    <scope>NUCLEOTIDE SEQUENCE [LARGE SCALE GENOMIC DNA]</scope>
    <source>
        <strain evidence="3">KNP414</strain>
    </source>
</reference>
<dbReference type="HOGENOM" id="CLU_825949_0_0_9"/>
<dbReference type="EMBL" id="CP002869">
    <property type="protein sequence ID" value="AEI45290.1"/>
    <property type="molecule type" value="Genomic_DNA"/>
</dbReference>
<accession>F8FCH1</accession>
<dbReference type="InterPro" id="IPR010997">
    <property type="entry name" value="HRDC-like_sf"/>
</dbReference>
<evidence type="ECO:0000313" key="3">
    <source>
        <dbReference type="Proteomes" id="UP000006620"/>
    </source>
</evidence>
<dbReference type="GO" id="GO:0000166">
    <property type="term" value="F:nucleotide binding"/>
    <property type="evidence" value="ECO:0007669"/>
    <property type="project" value="InterPro"/>
</dbReference>
<dbReference type="KEGG" id="pms:KNP414_06771"/>
<organism evidence="2 3">
    <name type="scientific">Paenibacillus mucilaginosus (strain KNP414)</name>
    <dbReference type="NCBI Taxonomy" id="1036673"/>
    <lineage>
        <taxon>Bacteria</taxon>
        <taxon>Bacillati</taxon>
        <taxon>Bacillota</taxon>
        <taxon>Bacilli</taxon>
        <taxon>Bacillales</taxon>
        <taxon>Paenibacillaceae</taxon>
        <taxon>Paenibacillus</taxon>
    </lineage>
</organism>
<evidence type="ECO:0000259" key="1">
    <source>
        <dbReference type="PROSITE" id="PS50967"/>
    </source>
</evidence>
<dbReference type="SMART" id="SM00341">
    <property type="entry name" value="HRDC"/>
    <property type="match status" value="1"/>
</dbReference>
<evidence type="ECO:0000313" key="2">
    <source>
        <dbReference type="EMBL" id="AEI45290.1"/>
    </source>
</evidence>
<dbReference type="RefSeq" id="WP_013920434.1">
    <property type="nucleotide sequence ID" value="NC_015690.1"/>
</dbReference>